<evidence type="ECO:0000256" key="4">
    <source>
        <dbReference type="SAM" id="MobiDB-lite"/>
    </source>
</evidence>
<evidence type="ECO:0000313" key="7">
    <source>
        <dbReference type="Proteomes" id="UP001151582"/>
    </source>
</evidence>
<accession>A0A9W8AW86</accession>
<dbReference type="Pfam" id="PF00505">
    <property type="entry name" value="HMG_box"/>
    <property type="match status" value="1"/>
</dbReference>
<keyword evidence="2 3" id="KW-0539">Nucleus</keyword>
<evidence type="ECO:0000256" key="2">
    <source>
        <dbReference type="ARBA" id="ARBA00023242"/>
    </source>
</evidence>
<dbReference type="PANTHER" id="PTHR46040">
    <property type="entry name" value="HIGH MOBILITY GROUP PROTEIN 2"/>
    <property type="match status" value="1"/>
</dbReference>
<dbReference type="GO" id="GO:0003677">
    <property type="term" value="F:DNA binding"/>
    <property type="evidence" value="ECO:0007669"/>
    <property type="project" value="UniProtKB-UniRule"/>
</dbReference>
<organism evidence="6 7">
    <name type="scientific">Dimargaris verticillata</name>
    <dbReference type="NCBI Taxonomy" id="2761393"/>
    <lineage>
        <taxon>Eukaryota</taxon>
        <taxon>Fungi</taxon>
        <taxon>Fungi incertae sedis</taxon>
        <taxon>Zoopagomycota</taxon>
        <taxon>Kickxellomycotina</taxon>
        <taxon>Dimargaritomycetes</taxon>
        <taxon>Dimargaritales</taxon>
        <taxon>Dimargaritaceae</taxon>
        <taxon>Dimargaris</taxon>
    </lineage>
</organism>
<keyword evidence="7" id="KW-1185">Reference proteome</keyword>
<dbReference type="GO" id="GO:0010468">
    <property type="term" value="P:regulation of gene expression"/>
    <property type="evidence" value="ECO:0007669"/>
    <property type="project" value="TreeGrafter"/>
</dbReference>
<dbReference type="PROSITE" id="PS50118">
    <property type="entry name" value="HMG_BOX_2"/>
    <property type="match status" value="1"/>
</dbReference>
<dbReference type="PANTHER" id="PTHR46040:SF3">
    <property type="entry name" value="HIGH MOBILITY GROUP PROTEIN 2"/>
    <property type="match status" value="1"/>
</dbReference>
<name>A0A9W8AW86_9FUNG</name>
<dbReference type="EMBL" id="JANBQB010001499">
    <property type="protein sequence ID" value="KAJ1971123.1"/>
    <property type="molecule type" value="Genomic_DNA"/>
</dbReference>
<comment type="caution">
    <text evidence="6">The sequence shown here is derived from an EMBL/GenBank/DDBJ whole genome shotgun (WGS) entry which is preliminary data.</text>
</comment>
<feature type="DNA-binding region" description="HMG box" evidence="3">
    <location>
        <begin position="69"/>
        <end position="135"/>
    </location>
</feature>
<feature type="compositionally biased region" description="Polar residues" evidence="4">
    <location>
        <begin position="184"/>
        <end position="195"/>
    </location>
</feature>
<evidence type="ECO:0000256" key="1">
    <source>
        <dbReference type="ARBA" id="ARBA00023125"/>
    </source>
</evidence>
<keyword evidence="1 3" id="KW-0238">DNA-binding</keyword>
<dbReference type="InterPro" id="IPR009071">
    <property type="entry name" value="HMG_box_dom"/>
</dbReference>
<dbReference type="SMART" id="SM00398">
    <property type="entry name" value="HMG"/>
    <property type="match status" value="1"/>
</dbReference>
<evidence type="ECO:0000256" key="3">
    <source>
        <dbReference type="PROSITE-ProRule" id="PRU00267"/>
    </source>
</evidence>
<dbReference type="GO" id="GO:0005634">
    <property type="term" value="C:nucleus"/>
    <property type="evidence" value="ECO:0007669"/>
    <property type="project" value="UniProtKB-UniRule"/>
</dbReference>
<dbReference type="OrthoDB" id="1919336at2759"/>
<evidence type="ECO:0000313" key="6">
    <source>
        <dbReference type="EMBL" id="KAJ1971123.1"/>
    </source>
</evidence>
<sequence length="222" mass="25035">MTIAGLLNPVEVGGPLPLHQPTNSLSDKMRHFIPVSSLVSLSNAELAAPAPKKYRRSYRRLPKEDTNAPKKPRTAYLSFVMDNRDKVAKSNSDFGSVAKTLGKMWQELDAQTREQYLAQHAAEMLDYNKALDQYKNTPEYWAYQQYLHQFMHTEEKAPRPVGRPRKPRPDEFREQTFQVALAPSAQSPATQPCQNSSPESSTCPTSPAQTAASFHLPQRLTH</sequence>
<proteinExistence type="predicted"/>
<protein>
    <recommendedName>
        <fullName evidence="5">HMG box domain-containing protein</fullName>
    </recommendedName>
</protein>
<dbReference type="Gene3D" id="1.10.30.10">
    <property type="entry name" value="High mobility group box domain"/>
    <property type="match status" value="1"/>
</dbReference>
<feature type="domain" description="HMG box" evidence="5">
    <location>
        <begin position="69"/>
        <end position="135"/>
    </location>
</feature>
<dbReference type="Proteomes" id="UP001151582">
    <property type="component" value="Unassembled WGS sequence"/>
</dbReference>
<gene>
    <name evidence="6" type="ORF">H4R34_005844</name>
</gene>
<dbReference type="InterPro" id="IPR036910">
    <property type="entry name" value="HMG_box_dom_sf"/>
</dbReference>
<feature type="region of interest" description="Disordered" evidence="4">
    <location>
        <begin position="154"/>
        <end position="222"/>
    </location>
</feature>
<reference evidence="6" key="1">
    <citation type="submission" date="2022-07" db="EMBL/GenBank/DDBJ databases">
        <title>Phylogenomic reconstructions and comparative analyses of Kickxellomycotina fungi.</title>
        <authorList>
            <person name="Reynolds N.K."/>
            <person name="Stajich J.E."/>
            <person name="Barry K."/>
            <person name="Grigoriev I.V."/>
            <person name="Crous P."/>
            <person name="Smith M.E."/>
        </authorList>
    </citation>
    <scope>NUCLEOTIDE SEQUENCE</scope>
    <source>
        <strain evidence="6">RSA 567</strain>
    </source>
</reference>
<feature type="non-terminal residue" evidence="6">
    <location>
        <position position="222"/>
    </location>
</feature>
<dbReference type="InterPro" id="IPR051965">
    <property type="entry name" value="ChromReg_NeuronalGeneExpr"/>
</dbReference>
<dbReference type="SUPFAM" id="SSF47095">
    <property type="entry name" value="HMG-box"/>
    <property type="match status" value="1"/>
</dbReference>
<evidence type="ECO:0000259" key="5">
    <source>
        <dbReference type="PROSITE" id="PS50118"/>
    </source>
</evidence>
<dbReference type="AlphaFoldDB" id="A0A9W8AW86"/>
<feature type="compositionally biased region" description="Low complexity" evidence="4">
    <location>
        <begin position="196"/>
        <end position="207"/>
    </location>
</feature>